<reference evidence="2" key="1">
    <citation type="submission" date="2016-10" db="EMBL/GenBank/DDBJ databases">
        <authorList>
            <person name="Varghese N."/>
            <person name="Submissions S."/>
        </authorList>
    </citation>
    <scope>NUCLEOTIDE SEQUENCE [LARGE SCALE GENOMIC DNA]</scope>
    <source>
        <strain evidence="2">DSM 46732</strain>
    </source>
</reference>
<organism evidence="1 2">
    <name type="scientific">Actinopolyspora xinjiangensis</name>
    <dbReference type="NCBI Taxonomy" id="405564"/>
    <lineage>
        <taxon>Bacteria</taxon>
        <taxon>Bacillati</taxon>
        <taxon>Actinomycetota</taxon>
        <taxon>Actinomycetes</taxon>
        <taxon>Actinopolysporales</taxon>
        <taxon>Actinopolysporaceae</taxon>
        <taxon>Actinopolyspora</taxon>
    </lineage>
</organism>
<evidence type="ECO:0000313" key="1">
    <source>
        <dbReference type="EMBL" id="SDP88314.1"/>
    </source>
</evidence>
<dbReference type="EMBL" id="FNJR01000011">
    <property type="protein sequence ID" value="SDP88314.1"/>
    <property type="molecule type" value="Genomic_DNA"/>
</dbReference>
<dbReference type="RefSeq" id="WP_092603608.1">
    <property type="nucleotide sequence ID" value="NZ_FNJR01000011.1"/>
</dbReference>
<evidence type="ECO:0008006" key="3">
    <source>
        <dbReference type="Google" id="ProtNLM"/>
    </source>
</evidence>
<evidence type="ECO:0000313" key="2">
    <source>
        <dbReference type="Proteomes" id="UP000199497"/>
    </source>
</evidence>
<protein>
    <recommendedName>
        <fullName evidence="3">PE family protein</fullName>
    </recommendedName>
</protein>
<dbReference type="AlphaFoldDB" id="A0A1H0WC80"/>
<dbReference type="OrthoDB" id="3690876at2"/>
<dbReference type="Proteomes" id="UP000199497">
    <property type="component" value="Unassembled WGS sequence"/>
</dbReference>
<name>A0A1H0WC80_9ACTN</name>
<keyword evidence="2" id="KW-1185">Reference proteome</keyword>
<proteinExistence type="predicted"/>
<dbReference type="STRING" id="405564.SAMN04487905_111184"/>
<gene>
    <name evidence="1" type="ORF">SAMN04487905_111184</name>
</gene>
<sequence>MTLGAGGWIAQEAAAFQQRTGRALVATHVNSGGQAESAAYSVDLERIPGLIEKYEQARDKLREIDTKAGDLVQLGEAGAPGNDEVSRRTARDFAAKADDDPGALWWAIRDGIERLTEQIEQLKAAKRGYEVSEEQATPRGVEL</sequence>
<accession>A0A1H0WC80</accession>